<feature type="transmembrane region" description="Helical" evidence="1">
    <location>
        <begin position="347"/>
        <end position="368"/>
    </location>
</feature>
<keyword evidence="1" id="KW-0472">Membrane</keyword>
<comment type="caution">
    <text evidence="3">The sequence shown here is derived from an EMBL/GenBank/DDBJ whole genome shotgun (WGS) entry which is preliminary data.</text>
</comment>
<feature type="transmembrane region" description="Helical" evidence="1">
    <location>
        <begin position="281"/>
        <end position="299"/>
    </location>
</feature>
<reference evidence="3 4" key="1">
    <citation type="submission" date="2013-08" db="EMBL/GenBank/DDBJ databases">
        <authorList>
            <person name="Huang J."/>
            <person name="Wang G."/>
        </authorList>
    </citation>
    <scope>NUCLEOTIDE SEQUENCE [LARGE SCALE GENOMIC DNA]</scope>
    <source>
        <strain evidence="3 4">JSM 072002</strain>
    </source>
</reference>
<protein>
    <recommendedName>
        <fullName evidence="2">DUF418 domain-containing protein</fullName>
    </recommendedName>
</protein>
<sequence>MGHHATSLQASKRLEWIDAVRGLAIFGIFMVNVPAFNAPYFMYGGEEVYWDSDVSHAIQAFIDMFFQASFYTLFSFLFGFGMYMMKERLIDKGYGWTYKKILVRRLVALLCFGLLHGLFLWHGDILFTYGVIGFWLFLFFEREAKTMVRWAFGLLTVYAIWIGGALFAAKDYLSFVNEEEIVQAIMAYQSGTLGEVLGQVRHDWLYANGNLFSWILQTFTLLPMFLLGMYFCKKRLLHDVDTHAPMLRKLWGVSFLFFVSFKIVPYFFGNPEWFQYSLQDSIGGSASAIFYILSVTLLFQKRMIHKFFKPFTYVGRLSLSNYILQSIICFFLFYSIGFGWYGDVSPLMSVVIVVLVYSLQVYGSYWWLQHFQFGPIEWLWRIITYRTKQPFRRKVLEQANE</sequence>
<dbReference type="EMBL" id="AVPG01000005">
    <property type="protein sequence ID" value="KGX87791.1"/>
    <property type="molecule type" value="Genomic_DNA"/>
</dbReference>
<proteinExistence type="predicted"/>
<dbReference type="PANTHER" id="PTHR30590">
    <property type="entry name" value="INNER MEMBRANE PROTEIN"/>
    <property type="match status" value="1"/>
</dbReference>
<organism evidence="3 4">
    <name type="scientific">Pontibacillus litoralis JSM 072002</name>
    <dbReference type="NCBI Taxonomy" id="1385512"/>
    <lineage>
        <taxon>Bacteria</taxon>
        <taxon>Bacillati</taxon>
        <taxon>Bacillota</taxon>
        <taxon>Bacilli</taxon>
        <taxon>Bacillales</taxon>
        <taxon>Bacillaceae</taxon>
        <taxon>Pontibacillus</taxon>
    </lineage>
</organism>
<feature type="transmembrane region" description="Helical" evidence="1">
    <location>
        <begin position="319"/>
        <end position="341"/>
    </location>
</feature>
<keyword evidence="1" id="KW-0812">Transmembrane</keyword>
<feature type="transmembrane region" description="Helical" evidence="1">
    <location>
        <begin position="211"/>
        <end position="230"/>
    </location>
</feature>
<accession>A0A0A5G3U0</accession>
<feature type="transmembrane region" description="Helical" evidence="1">
    <location>
        <begin position="60"/>
        <end position="80"/>
    </location>
</feature>
<dbReference type="InterPro" id="IPR007349">
    <property type="entry name" value="DUF418"/>
</dbReference>
<dbReference type="AlphaFoldDB" id="A0A0A5G3U0"/>
<feature type="transmembrane region" description="Helical" evidence="1">
    <location>
        <begin position="250"/>
        <end position="269"/>
    </location>
</feature>
<feature type="domain" description="DUF418" evidence="2">
    <location>
        <begin position="232"/>
        <end position="386"/>
    </location>
</feature>
<feature type="transmembrane region" description="Helical" evidence="1">
    <location>
        <begin position="101"/>
        <end position="119"/>
    </location>
</feature>
<evidence type="ECO:0000313" key="3">
    <source>
        <dbReference type="EMBL" id="KGX87791.1"/>
    </source>
</evidence>
<keyword evidence="1" id="KW-1133">Transmembrane helix</keyword>
<name>A0A0A5G3U0_9BACI</name>
<gene>
    <name evidence="3" type="ORF">N784_14395</name>
</gene>
<feature type="transmembrane region" description="Helical" evidence="1">
    <location>
        <begin position="125"/>
        <end position="140"/>
    </location>
</feature>
<dbReference type="Pfam" id="PF04235">
    <property type="entry name" value="DUF418"/>
    <property type="match status" value="1"/>
</dbReference>
<evidence type="ECO:0000259" key="2">
    <source>
        <dbReference type="Pfam" id="PF04235"/>
    </source>
</evidence>
<feature type="transmembrane region" description="Helical" evidence="1">
    <location>
        <begin position="20"/>
        <end position="40"/>
    </location>
</feature>
<evidence type="ECO:0000256" key="1">
    <source>
        <dbReference type="SAM" id="Phobius"/>
    </source>
</evidence>
<feature type="transmembrane region" description="Helical" evidence="1">
    <location>
        <begin position="147"/>
        <end position="169"/>
    </location>
</feature>
<keyword evidence="4" id="KW-1185">Reference proteome</keyword>
<dbReference type="OrthoDB" id="9807744at2"/>
<evidence type="ECO:0000313" key="4">
    <source>
        <dbReference type="Proteomes" id="UP000030401"/>
    </source>
</evidence>
<dbReference type="Proteomes" id="UP000030401">
    <property type="component" value="Unassembled WGS sequence"/>
</dbReference>
<dbReference type="InterPro" id="IPR052529">
    <property type="entry name" value="Bact_Transport_Assoc"/>
</dbReference>
<dbReference type="eggNOG" id="COG2311">
    <property type="taxonomic scope" value="Bacteria"/>
</dbReference>
<dbReference type="PANTHER" id="PTHR30590:SF2">
    <property type="entry name" value="INNER MEMBRANE PROTEIN"/>
    <property type="match status" value="1"/>
</dbReference>
<dbReference type="RefSeq" id="WP_036833199.1">
    <property type="nucleotide sequence ID" value="NZ_AVPG01000005.1"/>
</dbReference>